<evidence type="ECO:0000256" key="4">
    <source>
        <dbReference type="ARBA" id="ARBA00023242"/>
    </source>
</evidence>
<reference evidence="9" key="1">
    <citation type="submission" date="2021-02" db="EMBL/GenBank/DDBJ databases">
        <authorList>
            <person name="Nowell W R."/>
        </authorList>
    </citation>
    <scope>NUCLEOTIDE SEQUENCE</scope>
    <source>
        <strain evidence="9">Ploen Becks lab</strain>
    </source>
</reference>
<feature type="compositionally biased region" description="Polar residues" evidence="7">
    <location>
        <begin position="162"/>
        <end position="176"/>
    </location>
</feature>
<dbReference type="InterPro" id="IPR051306">
    <property type="entry name" value="Homeobox_regulator"/>
</dbReference>
<dbReference type="InterPro" id="IPR001356">
    <property type="entry name" value="HD"/>
</dbReference>
<feature type="DNA-binding region" description="Homeobox" evidence="5">
    <location>
        <begin position="19"/>
        <end position="78"/>
    </location>
</feature>
<dbReference type="OrthoDB" id="3225452at2759"/>
<comment type="caution">
    <text evidence="9">The sequence shown here is derived from an EMBL/GenBank/DDBJ whole genome shotgun (WGS) entry which is preliminary data.</text>
</comment>
<dbReference type="InterPro" id="IPR009057">
    <property type="entry name" value="Homeodomain-like_sf"/>
</dbReference>
<evidence type="ECO:0000256" key="3">
    <source>
        <dbReference type="ARBA" id="ARBA00023155"/>
    </source>
</evidence>
<protein>
    <recommendedName>
        <fullName evidence="8">Homeobox domain-containing protein</fullName>
    </recommendedName>
</protein>
<evidence type="ECO:0000313" key="9">
    <source>
        <dbReference type="EMBL" id="CAF0726391.1"/>
    </source>
</evidence>
<evidence type="ECO:0000256" key="6">
    <source>
        <dbReference type="RuleBase" id="RU000682"/>
    </source>
</evidence>
<accession>A0A813MT97</accession>
<dbReference type="CDD" id="cd00086">
    <property type="entry name" value="homeodomain"/>
    <property type="match status" value="1"/>
</dbReference>
<evidence type="ECO:0000259" key="8">
    <source>
        <dbReference type="PROSITE" id="PS50071"/>
    </source>
</evidence>
<sequence>MSKDNLDLLLCQSQPPVRQRRQRTNFSEDVTEILDDFFKKNPYPDINEREQMAKQLNTSEDRVQVWFQNKRARYRKRVQKENSSNVIKPAVKRVKKQDLNTTPVSMNNDSGYSSYLQSPLNESINLTNTLSYPVVNNSTPFSYSPIYYYYYYNQFSPLQYNQSSPVQNQTTQSLKSSGLFRPFE</sequence>
<organism evidence="9 10">
    <name type="scientific">Brachionus calyciflorus</name>
    <dbReference type="NCBI Taxonomy" id="104777"/>
    <lineage>
        <taxon>Eukaryota</taxon>
        <taxon>Metazoa</taxon>
        <taxon>Spiralia</taxon>
        <taxon>Gnathifera</taxon>
        <taxon>Rotifera</taxon>
        <taxon>Eurotatoria</taxon>
        <taxon>Monogononta</taxon>
        <taxon>Pseudotrocha</taxon>
        <taxon>Ploima</taxon>
        <taxon>Brachionidae</taxon>
        <taxon>Brachionus</taxon>
    </lineage>
</organism>
<comment type="subcellular location">
    <subcellularLocation>
        <location evidence="1 5 6">Nucleus</location>
    </subcellularLocation>
</comment>
<feature type="domain" description="Homeobox" evidence="8">
    <location>
        <begin position="17"/>
        <end position="77"/>
    </location>
</feature>
<dbReference type="SUPFAM" id="SSF46689">
    <property type="entry name" value="Homeodomain-like"/>
    <property type="match status" value="1"/>
</dbReference>
<evidence type="ECO:0000256" key="5">
    <source>
        <dbReference type="PROSITE-ProRule" id="PRU00108"/>
    </source>
</evidence>
<evidence type="ECO:0000256" key="2">
    <source>
        <dbReference type="ARBA" id="ARBA00023125"/>
    </source>
</evidence>
<evidence type="ECO:0000256" key="1">
    <source>
        <dbReference type="ARBA" id="ARBA00004123"/>
    </source>
</evidence>
<keyword evidence="10" id="KW-1185">Reference proteome</keyword>
<dbReference type="PROSITE" id="PS50071">
    <property type="entry name" value="HOMEOBOX_2"/>
    <property type="match status" value="1"/>
</dbReference>
<dbReference type="PANTHER" id="PTHR46123">
    <property type="entry name" value="MIX-TYPE HOMEOBOX GENE 1-RELATED"/>
    <property type="match status" value="1"/>
</dbReference>
<dbReference type="AlphaFoldDB" id="A0A813MT97"/>
<dbReference type="PANTHER" id="PTHR46123:SF4">
    <property type="entry name" value="MIX-TYPE HOMEOBOX GENE 1-RELATED"/>
    <property type="match status" value="1"/>
</dbReference>
<evidence type="ECO:0000313" key="10">
    <source>
        <dbReference type="Proteomes" id="UP000663879"/>
    </source>
</evidence>
<keyword evidence="3 5" id="KW-0371">Homeobox</keyword>
<dbReference type="Proteomes" id="UP000663879">
    <property type="component" value="Unassembled WGS sequence"/>
</dbReference>
<dbReference type="GO" id="GO:0000981">
    <property type="term" value="F:DNA-binding transcription factor activity, RNA polymerase II-specific"/>
    <property type="evidence" value="ECO:0007669"/>
    <property type="project" value="TreeGrafter"/>
</dbReference>
<dbReference type="SMART" id="SM00389">
    <property type="entry name" value="HOX"/>
    <property type="match status" value="1"/>
</dbReference>
<proteinExistence type="predicted"/>
<dbReference type="GO" id="GO:0005634">
    <property type="term" value="C:nucleus"/>
    <property type="evidence" value="ECO:0007669"/>
    <property type="project" value="UniProtKB-SubCell"/>
</dbReference>
<dbReference type="Gene3D" id="1.10.10.60">
    <property type="entry name" value="Homeodomain-like"/>
    <property type="match status" value="1"/>
</dbReference>
<evidence type="ECO:0000256" key="7">
    <source>
        <dbReference type="SAM" id="MobiDB-lite"/>
    </source>
</evidence>
<dbReference type="EMBL" id="CAJNOC010000201">
    <property type="protein sequence ID" value="CAF0726391.1"/>
    <property type="molecule type" value="Genomic_DNA"/>
</dbReference>
<name>A0A813MT97_9BILA</name>
<keyword evidence="2 5" id="KW-0238">DNA-binding</keyword>
<feature type="region of interest" description="Disordered" evidence="7">
    <location>
        <begin position="162"/>
        <end position="184"/>
    </location>
</feature>
<keyword evidence="4 5" id="KW-0539">Nucleus</keyword>
<dbReference type="Pfam" id="PF00046">
    <property type="entry name" value="Homeodomain"/>
    <property type="match status" value="1"/>
</dbReference>
<gene>
    <name evidence="9" type="ORF">OXX778_LOCUS2541</name>
</gene>
<dbReference type="GO" id="GO:0000977">
    <property type="term" value="F:RNA polymerase II transcription regulatory region sequence-specific DNA binding"/>
    <property type="evidence" value="ECO:0007669"/>
    <property type="project" value="TreeGrafter"/>
</dbReference>